<dbReference type="GO" id="GO:0061630">
    <property type="term" value="F:ubiquitin protein ligase activity"/>
    <property type="evidence" value="ECO:0007669"/>
    <property type="project" value="TreeGrafter"/>
</dbReference>
<dbReference type="PANTHER" id="PTHR25462">
    <property type="entry name" value="BONUS, ISOFORM C-RELATED"/>
    <property type="match status" value="1"/>
</dbReference>
<dbReference type="EMBL" id="JAWQEG010003087">
    <property type="protein sequence ID" value="KAK3868068.1"/>
    <property type="molecule type" value="Genomic_DNA"/>
</dbReference>
<organism evidence="7 8">
    <name type="scientific">Petrolisthes cinctipes</name>
    <name type="common">Flat porcelain crab</name>
    <dbReference type="NCBI Taxonomy" id="88211"/>
    <lineage>
        <taxon>Eukaryota</taxon>
        <taxon>Metazoa</taxon>
        <taxon>Ecdysozoa</taxon>
        <taxon>Arthropoda</taxon>
        <taxon>Crustacea</taxon>
        <taxon>Multicrustacea</taxon>
        <taxon>Malacostraca</taxon>
        <taxon>Eumalacostraca</taxon>
        <taxon>Eucarida</taxon>
        <taxon>Decapoda</taxon>
        <taxon>Pleocyemata</taxon>
        <taxon>Anomura</taxon>
        <taxon>Galatheoidea</taxon>
        <taxon>Porcellanidae</taxon>
        <taxon>Petrolisthes</taxon>
    </lineage>
</organism>
<keyword evidence="2 4" id="KW-0863">Zinc-finger</keyword>
<dbReference type="SMART" id="SM00184">
    <property type="entry name" value="RING"/>
    <property type="match status" value="1"/>
</dbReference>
<dbReference type="InterPro" id="IPR017907">
    <property type="entry name" value="Znf_RING_CS"/>
</dbReference>
<sequence>MDQVEWVTCHPVRMPGPAAAAAAAAGSSSKGKSKGSNKARRAASSASCSLQRGGGKSGGAGIKGGGGGGGCEGDGVGGVGSSVIGTGYTSVSHELPPIIENQRTLLPRTKSAPLTTRKRRDKRDTSSTSPSVSSSPPTPPSSSSSPQHHPSSFADPQISSDSPFRYSHPTIHPETPLSHDPSSPSSSASSSSSSSSLSSSLHPGSSSSSTPHTDSCTSSSSLHPTVTFCLSSSSSSSLHPTSSSTLLSGASSPSLSRSPSSSSSSSPCLPPAPPAAPASPCPSLGEQEEEATCAICLELLRRPRLLPCRHTFCLICLQNYVNTCRSLFSCPSCRGEVLVPAAGVAALPDNPRLARTATRLRQLRLTGQALRCGGCGGREGVATCGHCKVAWCGKCGDTHVLQVQQDIRNLREQLSSARLNLHNTNTNDQEHMRTLEEAIEAAVEERVKRVVEEGRSLTKQVREMREERETRTEQLGREIESALSTPDQSYGQLTEATQLHATLLRLLKATSTAGGPSVTLDLPSLTLSTTLPSTRRDEDHEEDDHDEEEDEEEEGEEKHMSAHEHSLLYRSKSSLAKARWGTGSGGETWGAWQSVLGPQRCMSPAATPAGYTYLTWRVGRWEDLVHVVMERDSSYVPPGSPSVSCLARFSSQTNGSTVYTCWTARGGS</sequence>
<feature type="compositionally biased region" description="Low complexity" evidence="5">
    <location>
        <begin position="20"/>
        <end position="30"/>
    </location>
</feature>
<keyword evidence="3" id="KW-0862">Zinc</keyword>
<feature type="compositionally biased region" description="Polar residues" evidence="5">
    <location>
        <begin position="482"/>
        <end position="491"/>
    </location>
</feature>
<feature type="compositionally biased region" description="Basic and acidic residues" evidence="5">
    <location>
        <begin position="462"/>
        <end position="480"/>
    </location>
</feature>
<evidence type="ECO:0000256" key="5">
    <source>
        <dbReference type="SAM" id="MobiDB-lite"/>
    </source>
</evidence>
<dbReference type="AlphaFoldDB" id="A0AAE1F876"/>
<keyword evidence="8" id="KW-1185">Reference proteome</keyword>
<dbReference type="InterPro" id="IPR001841">
    <property type="entry name" value="Znf_RING"/>
</dbReference>
<feature type="compositionally biased region" description="Gly residues" evidence="5">
    <location>
        <begin position="52"/>
        <end position="80"/>
    </location>
</feature>
<gene>
    <name evidence="7" type="ORF">Pcinc_026517</name>
</gene>
<dbReference type="Gene3D" id="3.30.40.10">
    <property type="entry name" value="Zinc/RING finger domain, C3HC4 (zinc finger)"/>
    <property type="match status" value="1"/>
</dbReference>
<accession>A0AAE1F876</accession>
<evidence type="ECO:0000259" key="6">
    <source>
        <dbReference type="PROSITE" id="PS50089"/>
    </source>
</evidence>
<feature type="compositionally biased region" description="Low complexity" evidence="5">
    <location>
        <begin position="516"/>
        <end position="533"/>
    </location>
</feature>
<feature type="compositionally biased region" description="Low complexity" evidence="5">
    <location>
        <begin position="126"/>
        <end position="152"/>
    </location>
</feature>
<dbReference type="InterPro" id="IPR013083">
    <property type="entry name" value="Znf_RING/FYVE/PHD"/>
</dbReference>
<evidence type="ECO:0000313" key="8">
    <source>
        <dbReference type="Proteomes" id="UP001286313"/>
    </source>
</evidence>
<feature type="region of interest" description="Disordered" evidence="5">
    <location>
        <begin position="462"/>
        <end position="491"/>
    </location>
</feature>
<evidence type="ECO:0000256" key="3">
    <source>
        <dbReference type="ARBA" id="ARBA00022833"/>
    </source>
</evidence>
<dbReference type="PROSITE" id="PS00518">
    <property type="entry name" value="ZF_RING_1"/>
    <property type="match status" value="1"/>
</dbReference>
<reference evidence="7" key="1">
    <citation type="submission" date="2023-10" db="EMBL/GenBank/DDBJ databases">
        <title>Genome assemblies of two species of porcelain crab, Petrolisthes cinctipes and Petrolisthes manimaculis (Anomura: Porcellanidae).</title>
        <authorList>
            <person name="Angst P."/>
        </authorList>
    </citation>
    <scope>NUCLEOTIDE SEQUENCE</scope>
    <source>
        <strain evidence="7">PB745_01</strain>
        <tissue evidence="7">Gill</tissue>
    </source>
</reference>
<dbReference type="PROSITE" id="PS50089">
    <property type="entry name" value="ZF_RING_2"/>
    <property type="match status" value="1"/>
</dbReference>
<name>A0AAE1F876_PETCI</name>
<dbReference type="PANTHER" id="PTHR25462:SF296">
    <property type="entry name" value="MEIOTIC P26, ISOFORM F"/>
    <property type="match status" value="1"/>
</dbReference>
<feature type="compositionally biased region" description="Low complexity" evidence="5">
    <location>
        <begin position="175"/>
        <end position="217"/>
    </location>
</feature>
<protein>
    <recommendedName>
        <fullName evidence="6">RING-type domain-containing protein</fullName>
    </recommendedName>
</protein>
<feature type="compositionally biased region" description="Basic residues" evidence="5">
    <location>
        <begin position="31"/>
        <end position="41"/>
    </location>
</feature>
<evidence type="ECO:0000256" key="1">
    <source>
        <dbReference type="ARBA" id="ARBA00022723"/>
    </source>
</evidence>
<evidence type="ECO:0000313" key="7">
    <source>
        <dbReference type="EMBL" id="KAK3868068.1"/>
    </source>
</evidence>
<dbReference type="Proteomes" id="UP001286313">
    <property type="component" value="Unassembled WGS sequence"/>
</dbReference>
<feature type="compositionally biased region" description="Pro residues" evidence="5">
    <location>
        <begin position="268"/>
        <end position="280"/>
    </location>
</feature>
<dbReference type="GO" id="GO:0008270">
    <property type="term" value="F:zinc ion binding"/>
    <property type="evidence" value="ECO:0007669"/>
    <property type="project" value="UniProtKB-KW"/>
</dbReference>
<feature type="region of interest" description="Disordered" evidence="5">
    <location>
        <begin position="234"/>
        <end position="283"/>
    </location>
</feature>
<feature type="region of interest" description="Disordered" evidence="5">
    <location>
        <begin position="513"/>
        <end position="564"/>
    </location>
</feature>
<feature type="region of interest" description="Disordered" evidence="5">
    <location>
        <begin position="20"/>
        <end position="217"/>
    </location>
</feature>
<feature type="compositionally biased region" description="Acidic residues" evidence="5">
    <location>
        <begin position="539"/>
        <end position="555"/>
    </location>
</feature>
<dbReference type="InterPro" id="IPR018957">
    <property type="entry name" value="Znf_C3HC4_RING-type"/>
</dbReference>
<evidence type="ECO:0000256" key="2">
    <source>
        <dbReference type="ARBA" id="ARBA00022771"/>
    </source>
</evidence>
<dbReference type="SUPFAM" id="SSF57850">
    <property type="entry name" value="RING/U-box"/>
    <property type="match status" value="1"/>
</dbReference>
<dbReference type="GO" id="GO:0005654">
    <property type="term" value="C:nucleoplasm"/>
    <property type="evidence" value="ECO:0007669"/>
    <property type="project" value="TreeGrafter"/>
</dbReference>
<dbReference type="InterPro" id="IPR047153">
    <property type="entry name" value="TRIM45/56/19-like"/>
</dbReference>
<dbReference type="Pfam" id="PF00097">
    <property type="entry name" value="zf-C3HC4"/>
    <property type="match status" value="1"/>
</dbReference>
<comment type="caution">
    <text evidence="7">The sequence shown here is derived from an EMBL/GenBank/DDBJ whole genome shotgun (WGS) entry which is preliminary data.</text>
</comment>
<feature type="domain" description="RING-type" evidence="6">
    <location>
        <begin position="293"/>
        <end position="334"/>
    </location>
</feature>
<proteinExistence type="predicted"/>
<keyword evidence="1" id="KW-0479">Metal-binding</keyword>
<evidence type="ECO:0000256" key="4">
    <source>
        <dbReference type="PROSITE-ProRule" id="PRU00175"/>
    </source>
</evidence>
<feature type="compositionally biased region" description="Low complexity" evidence="5">
    <location>
        <begin position="234"/>
        <end position="267"/>
    </location>
</feature>